<accession>A0ABS1KQH1</accession>
<evidence type="ECO:0008006" key="4">
    <source>
        <dbReference type="Google" id="ProtNLM"/>
    </source>
</evidence>
<dbReference type="RefSeq" id="WP_202009056.1">
    <property type="nucleotide sequence ID" value="NZ_JAERRB010000003.1"/>
</dbReference>
<keyword evidence="3" id="KW-1185">Reference proteome</keyword>
<dbReference type="Proteomes" id="UP000613030">
    <property type="component" value="Unassembled WGS sequence"/>
</dbReference>
<feature type="region of interest" description="Disordered" evidence="1">
    <location>
        <begin position="1"/>
        <end position="38"/>
    </location>
</feature>
<name>A0ABS1KQH1_9BACT</name>
<gene>
    <name evidence="2" type="ORF">JI741_10685</name>
</gene>
<evidence type="ECO:0000313" key="2">
    <source>
        <dbReference type="EMBL" id="MBL0741686.1"/>
    </source>
</evidence>
<evidence type="ECO:0000256" key="1">
    <source>
        <dbReference type="SAM" id="MobiDB-lite"/>
    </source>
</evidence>
<reference evidence="2 3" key="1">
    <citation type="submission" date="2021-01" db="EMBL/GenBank/DDBJ databases">
        <title>Chryseolinea sp. Jin1 Genome sequencing and assembly.</title>
        <authorList>
            <person name="Kim I."/>
        </authorList>
    </citation>
    <scope>NUCLEOTIDE SEQUENCE [LARGE SCALE GENOMIC DNA]</scope>
    <source>
        <strain evidence="2 3">Jin1</strain>
    </source>
</reference>
<evidence type="ECO:0000313" key="3">
    <source>
        <dbReference type="Proteomes" id="UP000613030"/>
    </source>
</evidence>
<proteinExistence type="predicted"/>
<protein>
    <recommendedName>
        <fullName evidence="4">HMA domain-containing protein</fullName>
    </recommendedName>
</protein>
<dbReference type="EMBL" id="JAERRB010000003">
    <property type="protein sequence ID" value="MBL0741686.1"/>
    <property type="molecule type" value="Genomic_DNA"/>
</dbReference>
<organism evidence="2 3">
    <name type="scientific">Chryseolinea lacunae</name>
    <dbReference type="NCBI Taxonomy" id="2801331"/>
    <lineage>
        <taxon>Bacteria</taxon>
        <taxon>Pseudomonadati</taxon>
        <taxon>Bacteroidota</taxon>
        <taxon>Cytophagia</taxon>
        <taxon>Cytophagales</taxon>
        <taxon>Fulvivirgaceae</taxon>
        <taxon>Chryseolinea</taxon>
    </lineage>
</organism>
<sequence length="110" mass="12262">MNIHLSTKNATHARTSAYGNNKPGSFNHPAKGTPMTEATPDVHVFKTNISLDHDVKKISPVLGEESRIKKWSVDVEDVDNVLRVEAHRIASIEIISLVRQCGYHCEELTD</sequence>
<feature type="compositionally biased region" description="Polar residues" evidence="1">
    <location>
        <begin position="1"/>
        <end position="24"/>
    </location>
</feature>
<comment type="caution">
    <text evidence="2">The sequence shown here is derived from an EMBL/GenBank/DDBJ whole genome shotgun (WGS) entry which is preliminary data.</text>
</comment>